<feature type="transmembrane region" description="Helical" evidence="1">
    <location>
        <begin position="79"/>
        <end position="102"/>
    </location>
</feature>
<feature type="transmembrane region" description="Helical" evidence="1">
    <location>
        <begin position="36"/>
        <end position="58"/>
    </location>
</feature>
<keyword evidence="1" id="KW-1133">Transmembrane helix</keyword>
<name>A0AAC9A6N6_9LACT</name>
<evidence type="ECO:0008006" key="4">
    <source>
        <dbReference type="Google" id="ProtNLM"/>
    </source>
</evidence>
<keyword evidence="1" id="KW-0472">Membrane</keyword>
<proteinExistence type="predicted"/>
<evidence type="ECO:0000313" key="2">
    <source>
        <dbReference type="EMBL" id="AMB97279.1"/>
    </source>
</evidence>
<sequence length="154" mass="16695">MPTNKKEGIIFTTLMCFLMVLGMSIYNLLLHNDLSLVSLLTGLVPGFIVAFILDSFVVGVVAKKIAFKLPINKQSKLQLIVTISCLMIIGMVSFMSMFGILIEGGIPANLGATYLHTWGMNFIVALPYQLLIVGPISRFVLGGIQASSQVENDA</sequence>
<dbReference type="InterPro" id="IPR021529">
    <property type="entry name" value="DUF2798"/>
</dbReference>
<keyword evidence="1" id="KW-0812">Transmembrane</keyword>
<evidence type="ECO:0000256" key="1">
    <source>
        <dbReference type="SAM" id="Phobius"/>
    </source>
</evidence>
<feature type="transmembrane region" description="Helical" evidence="1">
    <location>
        <begin position="9"/>
        <end position="30"/>
    </location>
</feature>
<dbReference type="RefSeq" id="WP_026465312.1">
    <property type="nucleotide sequence ID" value="NZ_CP014162.1"/>
</dbReference>
<reference evidence="3" key="2">
    <citation type="submission" date="2016-01" db="EMBL/GenBank/DDBJ databases">
        <title>Six Aerococcus type strain genome sequencing and assembly using PacBio and Illumina Hiseq.</title>
        <authorList>
            <person name="Carkaci D."/>
            <person name="Dargis R."/>
            <person name="Nielsen X.C."/>
            <person name="Skovgaard O."/>
            <person name="Fuursted K."/>
            <person name="Christensen J.J."/>
        </authorList>
    </citation>
    <scope>NUCLEOTIDE SEQUENCE [LARGE SCALE GENOMIC DNA]</scope>
    <source>
        <strain evidence="3">CCUG28094</strain>
    </source>
</reference>
<organism evidence="2 3">
    <name type="scientific">Aerococcus urinaeequi</name>
    <dbReference type="NCBI Taxonomy" id="51665"/>
    <lineage>
        <taxon>Bacteria</taxon>
        <taxon>Bacillati</taxon>
        <taxon>Bacillota</taxon>
        <taxon>Bacilli</taxon>
        <taxon>Lactobacillales</taxon>
        <taxon>Aerococcaceae</taxon>
        <taxon>Aerococcus</taxon>
    </lineage>
</organism>
<gene>
    <name evidence="2" type="ORF">AWM74_03055</name>
</gene>
<dbReference type="Proteomes" id="UP000067698">
    <property type="component" value="Chromosome"/>
</dbReference>
<dbReference type="Pfam" id="PF11391">
    <property type="entry name" value="DUF2798"/>
    <property type="match status" value="2"/>
</dbReference>
<accession>A0AAC9A6N6</accession>
<dbReference type="AlphaFoldDB" id="A0AAC9A6N6"/>
<reference evidence="2 3" key="1">
    <citation type="journal article" date="2016" name="Genome Announc.">
        <title>Complete Genome Sequences of Aerococcus christensenii CCUG 28831T, Aerococcus sanguinicola CCUG 43001T, Aerococcus urinae CCUG 36881T, Aerococcus urinaeequi CCUG 28094T, Aerococcus urinaehominis CCUG 42038 BT, and Aerococcus viridans CCUG 4311T.</title>
        <authorList>
            <person name="Carkaci D."/>
            <person name="Dargis R."/>
            <person name="Nielsen X.C."/>
            <person name="Skovgaard O."/>
            <person name="Fuursted K."/>
            <person name="Christensen J.J."/>
        </authorList>
    </citation>
    <scope>NUCLEOTIDE SEQUENCE [LARGE SCALE GENOMIC DNA]</scope>
    <source>
        <strain evidence="2 3">CCUG28094</strain>
    </source>
</reference>
<feature type="transmembrane region" description="Helical" evidence="1">
    <location>
        <begin position="122"/>
        <end position="141"/>
    </location>
</feature>
<dbReference type="EMBL" id="CP014162">
    <property type="protein sequence ID" value="AMB97279.1"/>
    <property type="molecule type" value="Genomic_DNA"/>
</dbReference>
<evidence type="ECO:0000313" key="3">
    <source>
        <dbReference type="Proteomes" id="UP000067698"/>
    </source>
</evidence>
<dbReference type="GeneID" id="92866526"/>
<protein>
    <recommendedName>
        <fullName evidence="4">DUF2798 domain-containing protein</fullName>
    </recommendedName>
</protein>